<feature type="binding site" evidence="6">
    <location>
        <position position="317"/>
    </location>
    <ligand>
        <name>substrate</name>
    </ligand>
</feature>
<dbReference type="GO" id="GO:0006006">
    <property type="term" value="P:glucose metabolic process"/>
    <property type="evidence" value="ECO:0007669"/>
    <property type="project" value="UniProtKB-KW"/>
</dbReference>
<dbReference type="InterPro" id="IPR036291">
    <property type="entry name" value="NAD(P)-bd_dom_sf"/>
</dbReference>
<dbReference type="UniPathway" id="UPA00115">
    <property type="reaction ID" value="UER00408"/>
</dbReference>
<comment type="caution">
    <text evidence="6">Lacks conserved residue(s) required for the propagation of feature annotation.</text>
</comment>
<evidence type="ECO:0000259" key="8">
    <source>
        <dbReference type="Pfam" id="PF02781"/>
    </source>
</evidence>
<dbReference type="EMBL" id="VHLH01000019">
    <property type="protein sequence ID" value="TPW27777.1"/>
    <property type="molecule type" value="Genomic_DNA"/>
</dbReference>
<feature type="binding site" evidence="6">
    <location>
        <position position="226"/>
    </location>
    <ligand>
        <name>substrate</name>
    </ligand>
</feature>
<feature type="domain" description="Glucose-6-phosphate dehydrogenase NAD-binding" evidence="7">
    <location>
        <begin position="10"/>
        <end position="178"/>
    </location>
</feature>
<feature type="binding site" evidence="6">
    <location>
        <position position="169"/>
    </location>
    <ligand>
        <name>substrate</name>
    </ligand>
</feature>
<comment type="similarity">
    <text evidence="6">Belongs to the glucose-6-phosphate dehydrogenase family.</text>
</comment>
<comment type="pathway">
    <text evidence="1 6">Carbohydrate degradation; pentose phosphate pathway; D-ribulose 5-phosphate from D-glucose 6-phosphate (oxidative stage): step 1/3.</text>
</comment>
<evidence type="ECO:0000256" key="3">
    <source>
        <dbReference type="ARBA" id="ARBA00022857"/>
    </source>
</evidence>
<dbReference type="InterPro" id="IPR022675">
    <property type="entry name" value="G6P_DH_C"/>
</dbReference>
<dbReference type="SUPFAM" id="SSF51735">
    <property type="entry name" value="NAD(P)-binding Rossmann-fold domains"/>
    <property type="match status" value="1"/>
</dbReference>
<dbReference type="GO" id="GO:0050661">
    <property type="term" value="F:NADP binding"/>
    <property type="evidence" value="ECO:0007669"/>
    <property type="project" value="UniProtKB-UniRule"/>
</dbReference>
<feature type="binding site" evidence="6">
    <location>
        <position position="139"/>
    </location>
    <ligand>
        <name>NADP(+)</name>
        <dbReference type="ChEBI" id="CHEBI:58349"/>
    </ligand>
</feature>
<dbReference type="InterPro" id="IPR001282">
    <property type="entry name" value="G6P_DH"/>
</dbReference>
<gene>
    <name evidence="6 9" type="primary">zwf</name>
    <name evidence="9" type="ORF">FJU11_11115</name>
</gene>
<dbReference type="PANTHER" id="PTHR23429:SF0">
    <property type="entry name" value="GLUCOSE-6-PHOSPHATE 1-DEHYDROGENASE"/>
    <property type="match status" value="1"/>
</dbReference>
<keyword evidence="3 6" id="KW-0521">NADP</keyword>
<sequence length="464" mass="52089">MTPPRSDALVLFGASGDLAHKKIFPSLYRMVKSGRLDEPIIGVALDDWDDEALRKRARDGIEKAHGSCDGKTFDKLARLMTYVSSDYRDQKTFEKLNMALGEASRPLYYLAIPPAMFEPVLQGLAQADAVGSARLMVEKPFGRDLASAQWLNRILHVVFEEEAIFRIDHFVGKEAIQNLLYFRFANSYLEPLWNRDRVESVQITMAEDFGIDGRGSFYDAAGAIRDVIENHLLNVLIFLTMEAPADHTPEAIIQEKLKLLKAIRALTPEDVVRGQFKGYLDEPGVAKGSKMETFAACRFNVDTWRWQGVPFYIRAGKCLPVTATEVIVRLRRPPISVFDDISRGEGNYFRFRLGPEVSIGIGSRRKAAGDTMVGEQVELSALDDTTDNMEPYERLIGDAMNGDDELFTNQHAAEMAWRIVDLVLDDAVPVHPYETGSWGPEKAMEGFAPRGGWIDPQPSPKNRR</sequence>
<keyword evidence="10" id="KW-1185">Reference proteome</keyword>
<dbReference type="PIRSF" id="PIRSF000110">
    <property type="entry name" value="G6PD"/>
    <property type="match status" value="1"/>
</dbReference>
<keyword evidence="5 6" id="KW-0119">Carbohydrate metabolism</keyword>
<reference evidence="9 10" key="1">
    <citation type="submission" date="2019-06" db="EMBL/GenBank/DDBJ databases">
        <authorList>
            <person name="Li M."/>
        </authorList>
    </citation>
    <scope>NUCLEOTIDE SEQUENCE [LARGE SCALE GENOMIC DNA]</scope>
    <source>
        <strain evidence="9 10">BGMRC6574</strain>
    </source>
</reference>
<dbReference type="Gene3D" id="3.40.50.720">
    <property type="entry name" value="NAD(P)-binding Rossmann-like Domain"/>
    <property type="match status" value="1"/>
</dbReference>
<feature type="binding site" evidence="6">
    <location>
        <position position="207"/>
    </location>
    <ligand>
        <name>substrate</name>
    </ligand>
</feature>
<feature type="domain" description="Glucose-6-phosphate dehydrogenase C-terminal" evidence="8">
    <location>
        <begin position="181"/>
        <end position="448"/>
    </location>
</feature>
<dbReference type="Pfam" id="PF02781">
    <property type="entry name" value="G6PD_C"/>
    <property type="match status" value="1"/>
</dbReference>
<name>A0A506U7A4_9HYPH</name>
<evidence type="ECO:0000313" key="10">
    <source>
        <dbReference type="Proteomes" id="UP000320314"/>
    </source>
</evidence>
<dbReference type="InterPro" id="IPR022674">
    <property type="entry name" value="G6P_DH_NAD-bd"/>
</dbReference>
<feature type="binding site" evidence="6">
    <location>
        <position position="173"/>
    </location>
    <ligand>
        <name>substrate</name>
    </ligand>
</feature>
<dbReference type="Pfam" id="PF00479">
    <property type="entry name" value="G6PD_N"/>
    <property type="match status" value="1"/>
</dbReference>
<evidence type="ECO:0000313" key="9">
    <source>
        <dbReference type="EMBL" id="TPW27777.1"/>
    </source>
</evidence>
<dbReference type="GO" id="GO:0009051">
    <property type="term" value="P:pentose-phosphate shunt, oxidative branch"/>
    <property type="evidence" value="ECO:0007669"/>
    <property type="project" value="TreeGrafter"/>
</dbReference>
<dbReference type="GO" id="GO:0004345">
    <property type="term" value="F:glucose-6-phosphate dehydrogenase activity"/>
    <property type="evidence" value="ECO:0007669"/>
    <property type="project" value="UniProtKB-UniRule"/>
</dbReference>
<evidence type="ECO:0000256" key="5">
    <source>
        <dbReference type="ARBA" id="ARBA00023277"/>
    </source>
</evidence>
<accession>A0A506U7A4</accession>
<organism evidence="9 10">
    <name type="scientific">Pararhizobium mangrovi</name>
    <dbReference type="NCBI Taxonomy" id="2590452"/>
    <lineage>
        <taxon>Bacteria</taxon>
        <taxon>Pseudomonadati</taxon>
        <taxon>Pseudomonadota</taxon>
        <taxon>Alphaproteobacteria</taxon>
        <taxon>Hyphomicrobiales</taxon>
        <taxon>Rhizobiaceae</taxon>
        <taxon>Rhizobium/Agrobacterium group</taxon>
        <taxon>Pararhizobium</taxon>
    </lineage>
</organism>
<evidence type="ECO:0000256" key="2">
    <source>
        <dbReference type="ARBA" id="ARBA00022526"/>
    </source>
</evidence>
<proteinExistence type="inferred from homology"/>
<comment type="catalytic activity">
    <reaction evidence="6">
        <text>D-glucose 6-phosphate + NADP(+) = 6-phospho-D-glucono-1,5-lactone + NADPH + H(+)</text>
        <dbReference type="Rhea" id="RHEA:15841"/>
        <dbReference type="ChEBI" id="CHEBI:15378"/>
        <dbReference type="ChEBI" id="CHEBI:57783"/>
        <dbReference type="ChEBI" id="CHEBI:57955"/>
        <dbReference type="ChEBI" id="CHEBI:58349"/>
        <dbReference type="ChEBI" id="CHEBI:61548"/>
        <dbReference type="EC" id="1.1.1.49"/>
    </reaction>
</comment>
<comment type="function">
    <text evidence="6">Catalyzes the oxidation of glucose 6-phosphate to 6-phosphogluconolactone.</text>
</comment>
<dbReference type="SUPFAM" id="SSF55347">
    <property type="entry name" value="Glyceraldehyde-3-phosphate dehydrogenase-like, C-terminal domain"/>
    <property type="match status" value="1"/>
</dbReference>
<keyword evidence="4 6" id="KW-0560">Oxidoreductase</keyword>
<dbReference type="AlphaFoldDB" id="A0A506U7A4"/>
<dbReference type="Gene3D" id="3.30.360.10">
    <property type="entry name" value="Dihydrodipicolinate Reductase, domain 2"/>
    <property type="match status" value="1"/>
</dbReference>
<feature type="active site" description="Proton acceptor" evidence="6">
    <location>
        <position position="231"/>
    </location>
</feature>
<dbReference type="Proteomes" id="UP000320314">
    <property type="component" value="Unassembled WGS sequence"/>
</dbReference>
<dbReference type="GO" id="GO:0005829">
    <property type="term" value="C:cytosol"/>
    <property type="evidence" value="ECO:0007669"/>
    <property type="project" value="TreeGrafter"/>
</dbReference>
<keyword evidence="2 6" id="KW-0313">Glucose metabolism</keyword>
<dbReference type="HAMAP" id="MF_00966">
    <property type="entry name" value="G6PD"/>
    <property type="match status" value="1"/>
</dbReference>
<comment type="caution">
    <text evidence="9">The sequence shown here is derived from an EMBL/GenBank/DDBJ whole genome shotgun (WGS) entry which is preliminary data.</text>
</comment>
<evidence type="ECO:0000256" key="6">
    <source>
        <dbReference type="HAMAP-Rule" id="MF_00966"/>
    </source>
</evidence>
<dbReference type="PANTHER" id="PTHR23429">
    <property type="entry name" value="GLUCOSE-6-PHOSPHATE 1-DEHYDROGENASE G6PD"/>
    <property type="match status" value="1"/>
</dbReference>
<evidence type="ECO:0000259" key="7">
    <source>
        <dbReference type="Pfam" id="PF00479"/>
    </source>
</evidence>
<protein>
    <recommendedName>
        <fullName evidence="6">Glucose-6-phosphate 1-dehydrogenase</fullName>
        <shortName evidence="6">G6PD</shortName>
        <ecNumber evidence="6">1.1.1.49</ecNumber>
    </recommendedName>
</protein>
<dbReference type="OrthoDB" id="9802739at2"/>
<dbReference type="EC" id="1.1.1.49" evidence="6"/>
<dbReference type="NCBIfam" id="TIGR00871">
    <property type="entry name" value="zwf"/>
    <property type="match status" value="1"/>
</dbReference>
<evidence type="ECO:0000256" key="1">
    <source>
        <dbReference type="ARBA" id="ARBA00004937"/>
    </source>
</evidence>
<evidence type="ECO:0000256" key="4">
    <source>
        <dbReference type="ARBA" id="ARBA00023002"/>
    </source>
</evidence>
<dbReference type="PRINTS" id="PR00079">
    <property type="entry name" value="G6PDHDRGNASE"/>
</dbReference>
<dbReference type="RefSeq" id="WP_141167123.1">
    <property type="nucleotide sequence ID" value="NZ_VHLH01000019.1"/>
</dbReference>